<dbReference type="GO" id="GO:0000398">
    <property type="term" value="P:mRNA splicing, via spliceosome"/>
    <property type="evidence" value="ECO:0007669"/>
    <property type="project" value="TreeGrafter"/>
</dbReference>
<keyword evidence="3" id="KW-0507">mRNA processing</keyword>
<dbReference type="EMBL" id="HBER01049068">
    <property type="protein sequence ID" value="CAD8549327.1"/>
    <property type="molecule type" value="Transcribed_RNA"/>
</dbReference>
<reference evidence="12" key="1">
    <citation type="submission" date="2021-01" db="EMBL/GenBank/DDBJ databases">
        <authorList>
            <person name="Corre E."/>
            <person name="Pelletier E."/>
            <person name="Niang G."/>
            <person name="Scheremetjew M."/>
            <person name="Finn R."/>
            <person name="Kale V."/>
            <person name="Holt S."/>
            <person name="Cochrane G."/>
            <person name="Meng A."/>
            <person name="Brown T."/>
            <person name="Cohen L."/>
        </authorList>
    </citation>
    <scope>NUCLEOTIDE SEQUENCE</scope>
    <source>
        <strain evidence="12">RCC1130</strain>
    </source>
</reference>
<proteinExistence type="inferred from homology"/>
<dbReference type="PANTHER" id="PTHR16196:SF0">
    <property type="entry name" value="PRE-MRNA-SPLICING FACTOR CWC25 HOMOLOG"/>
    <property type="match status" value="1"/>
</dbReference>
<evidence type="ECO:0000259" key="10">
    <source>
        <dbReference type="SMART" id="SM01083"/>
    </source>
</evidence>
<dbReference type="EMBL" id="HBER01049067">
    <property type="protein sequence ID" value="CAD8549326.1"/>
    <property type="molecule type" value="Transcribed_RNA"/>
</dbReference>
<feature type="region of interest" description="Disordered" evidence="9">
    <location>
        <begin position="373"/>
        <end position="402"/>
    </location>
</feature>
<sequence length="402" mass="45526">MSLSFLSKKPWHTATVRNVEKVWAAEEKEKEEQRKLEAYRKDIEEERQKAELRQLQEETGRVAKSNRVDWLYETPAPDAKDYLLGKPVELNPEDSDVKKVEHLPGSNFLNGQNNLSNAANEEFNKMTNDPLVMMRAEEQRALQRILNNPLKMKAIKTQAQEAEPERREKKEKRSKKQKHEKKSKRHKTERRGRGESESSGDDGERPSRDARSSAVCASSTSAALPPPQTKAGYGLQCYRSGQKTQTPELGGDRPALTTSAADRAGHSHGDDRSGRAGEGRARVDDALATGQRSHQRSLPISKEERSERLRQMMQDGEQHDLHRRQRSAAERAEHHEEQQLLRRAATSANAVGEGEERPRFLDNMARDVYADGGGDSVAGRISQTKHTMQRGHRASAENFMRR</sequence>
<gene>
    <name evidence="11" type="ORF">CLEP1334_LOCUS24616</name>
    <name evidence="12" type="ORF">CLEP1334_LOCUS24617</name>
</gene>
<evidence type="ECO:0000256" key="7">
    <source>
        <dbReference type="ARBA" id="ARBA00023242"/>
    </source>
</evidence>
<evidence type="ECO:0000256" key="1">
    <source>
        <dbReference type="ARBA" id="ARBA00004123"/>
    </source>
</evidence>
<feature type="region of interest" description="Disordered" evidence="9">
    <location>
        <begin position="147"/>
        <end position="229"/>
    </location>
</feature>
<feature type="compositionally biased region" description="Basic residues" evidence="9">
    <location>
        <begin position="169"/>
        <end position="190"/>
    </location>
</feature>
<dbReference type="AlphaFoldDB" id="A0A6U5MLP7"/>
<feature type="compositionally biased region" description="Low complexity" evidence="9">
    <location>
        <begin position="212"/>
        <end position="223"/>
    </location>
</feature>
<dbReference type="SMART" id="SM01083">
    <property type="entry name" value="Cir_N"/>
    <property type="match status" value="1"/>
</dbReference>
<dbReference type="PANTHER" id="PTHR16196">
    <property type="entry name" value="CELL CYCLE CONTROL PROTEIN CWF25"/>
    <property type="match status" value="1"/>
</dbReference>
<keyword evidence="7" id="KW-0539">Nucleus</keyword>
<evidence type="ECO:0000256" key="3">
    <source>
        <dbReference type="ARBA" id="ARBA00022664"/>
    </source>
</evidence>
<evidence type="ECO:0000256" key="2">
    <source>
        <dbReference type="ARBA" id="ARBA00006695"/>
    </source>
</evidence>
<feature type="compositionally biased region" description="Basic and acidic residues" evidence="9">
    <location>
        <begin position="263"/>
        <end position="285"/>
    </location>
</feature>
<evidence type="ECO:0000313" key="12">
    <source>
        <dbReference type="EMBL" id="CAD8549327.1"/>
    </source>
</evidence>
<dbReference type="InterPro" id="IPR022209">
    <property type="entry name" value="CWC25"/>
</dbReference>
<evidence type="ECO:0000313" key="11">
    <source>
        <dbReference type="EMBL" id="CAD8549326.1"/>
    </source>
</evidence>
<comment type="similarity">
    <text evidence="2">Belongs to the CWC25 family.</text>
</comment>
<feature type="compositionally biased region" description="Basic and acidic residues" evidence="9">
    <location>
        <begin position="191"/>
        <end position="211"/>
    </location>
</feature>
<keyword evidence="5 8" id="KW-0175">Coiled coil</keyword>
<organism evidence="12">
    <name type="scientific">Calcidiscus leptoporus</name>
    <dbReference type="NCBI Taxonomy" id="127549"/>
    <lineage>
        <taxon>Eukaryota</taxon>
        <taxon>Haptista</taxon>
        <taxon>Haptophyta</taxon>
        <taxon>Prymnesiophyceae</taxon>
        <taxon>Coccolithales</taxon>
        <taxon>Calcidiscaceae</taxon>
        <taxon>Calcidiscus</taxon>
    </lineage>
</organism>
<feature type="domain" description="CBF1-interacting co-repressor CIR N-terminal" evidence="10">
    <location>
        <begin position="10"/>
        <end position="46"/>
    </location>
</feature>
<evidence type="ECO:0000256" key="8">
    <source>
        <dbReference type="SAM" id="Coils"/>
    </source>
</evidence>
<name>A0A6U5MLP7_9EUKA</name>
<dbReference type="GO" id="GO:0005684">
    <property type="term" value="C:U2-type spliceosomal complex"/>
    <property type="evidence" value="ECO:0007669"/>
    <property type="project" value="TreeGrafter"/>
</dbReference>
<dbReference type="InterPro" id="IPR019339">
    <property type="entry name" value="CIR_N_dom"/>
</dbReference>
<feature type="compositionally biased region" description="Basic and acidic residues" evidence="9">
    <location>
        <begin position="301"/>
        <end position="320"/>
    </location>
</feature>
<keyword evidence="6" id="KW-0508">mRNA splicing</keyword>
<protein>
    <recommendedName>
        <fullName evidence="10">CBF1-interacting co-repressor CIR N-terminal domain-containing protein</fullName>
    </recommendedName>
</protein>
<comment type="subcellular location">
    <subcellularLocation>
        <location evidence="1">Nucleus</location>
    </subcellularLocation>
</comment>
<dbReference type="Pfam" id="PF10197">
    <property type="entry name" value="Cir_N"/>
    <property type="match status" value="1"/>
</dbReference>
<keyword evidence="4" id="KW-0747">Spliceosome</keyword>
<feature type="region of interest" description="Disordered" evidence="9">
    <location>
        <begin position="242"/>
        <end position="338"/>
    </location>
</feature>
<dbReference type="Pfam" id="PF12542">
    <property type="entry name" value="CWC25"/>
    <property type="match status" value="1"/>
</dbReference>
<feature type="compositionally biased region" description="Basic and acidic residues" evidence="9">
    <location>
        <begin position="327"/>
        <end position="338"/>
    </location>
</feature>
<evidence type="ECO:0000256" key="4">
    <source>
        <dbReference type="ARBA" id="ARBA00022728"/>
    </source>
</evidence>
<evidence type="ECO:0000256" key="6">
    <source>
        <dbReference type="ARBA" id="ARBA00023187"/>
    </source>
</evidence>
<evidence type="ECO:0000256" key="9">
    <source>
        <dbReference type="SAM" id="MobiDB-lite"/>
    </source>
</evidence>
<dbReference type="InterPro" id="IPR051376">
    <property type="entry name" value="CWC25_splicing_factor"/>
</dbReference>
<evidence type="ECO:0000256" key="5">
    <source>
        <dbReference type="ARBA" id="ARBA00023054"/>
    </source>
</evidence>
<feature type="coiled-coil region" evidence="8">
    <location>
        <begin position="22"/>
        <end position="56"/>
    </location>
</feature>
<accession>A0A6U5MLP7</accession>